<dbReference type="OrthoDB" id="9079181at2"/>
<protein>
    <recommendedName>
        <fullName evidence="6">Cell shape-determining protein MreB</fullName>
    </recommendedName>
</protein>
<name>A0A0J1CRN5_9BURK</name>
<dbReference type="NCBIfam" id="NF010539">
    <property type="entry name" value="PRK13927.1"/>
    <property type="match status" value="1"/>
</dbReference>
<dbReference type="InterPro" id="IPR004753">
    <property type="entry name" value="MreB"/>
</dbReference>
<feature type="binding site" evidence="6">
    <location>
        <begin position="172"/>
        <end position="174"/>
    </location>
    <ligand>
        <name>ATP</name>
        <dbReference type="ChEBI" id="CHEBI:30616"/>
    </ligand>
</feature>
<dbReference type="EMBL" id="AEJF01000153">
    <property type="protein sequence ID" value="KLU23324.1"/>
    <property type="molecule type" value="Genomic_DNA"/>
</dbReference>
<dbReference type="RefSeq" id="WP_047895073.1">
    <property type="nucleotide sequence ID" value="NZ_AEJF01000153.1"/>
</dbReference>
<dbReference type="GO" id="GO:0008360">
    <property type="term" value="P:regulation of cell shape"/>
    <property type="evidence" value="ECO:0007669"/>
    <property type="project" value="UniProtKB-UniRule"/>
</dbReference>
<comment type="subunit">
    <text evidence="6">Forms polymers.</text>
</comment>
<dbReference type="Gene3D" id="3.30.420.40">
    <property type="match status" value="3"/>
</dbReference>
<dbReference type="CDD" id="cd10225">
    <property type="entry name" value="ASKHA_NBD_MreB-like"/>
    <property type="match status" value="1"/>
</dbReference>
<evidence type="ECO:0000256" key="4">
    <source>
        <dbReference type="ARBA" id="ARBA00022960"/>
    </source>
</evidence>
<dbReference type="HAMAP" id="MF_02207">
    <property type="entry name" value="MreB"/>
    <property type="match status" value="1"/>
</dbReference>
<comment type="subcellular location">
    <subcellularLocation>
        <location evidence="6">Cytoplasm</location>
    </subcellularLocation>
    <text evidence="6">Membrane-associated.</text>
</comment>
<dbReference type="PRINTS" id="PR01652">
    <property type="entry name" value="SHAPEPROTEIN"/>
</dbReference>
<dbReference type="NCBIfam" id="TIGR00904">
    <property type="entry name" value="mreB"/>
    <property type="match status" value="1"/>
</dbReference>
<keyword evidence="2 6" id="KW-0547">Nucleotide-binding</keyword>
<comment type="caution">
    <text evidence="7">The sequence shown here is derived from an EMBL/GenBank/DDBJ whole genome shotgun (WGS) entry which is preliminary data.</text>
</comment>
<dbReference type="PANTHER" id="PTHR42749">
    <property type="entry name" value="CELL SHAPE-DETERMINING PROTEIN MREB"/>
    <property type="match status" value="1"/>
</dbReference>
<keyword evidence="1 6" id="KW-0963">Cytoplasm</keyword>
<dbReference type="Pfam" id="PF06723">
    <property type="entry name" value="MreB_Mbl"/>
    <property type="match status" value="1"/>
</dbReference>
<evidence type="ECO:0000256" key="5">
    <source>
        <dbReference type="ARBA" id="ARBA00023458"/>
    </source>
</evidence>
<dbReference type="GO" id="GO:0000902">
    <property type="term" value="P:cell morphogenesis"/>
    <property type="evidence" value="ECO:0007669"/>
    <property type="project" value="InterPro"/>
</dbReference>
<comment type="function">
    <text evidence="6">Forms membrane-associated dynamic filaments that are essential for cell shape determination. Acts by regulating cell wall synthesis and cell elongation, and thus cell shape. A feedback loop between cell geometry and MreB localization may maintain elongated cell shape by targeting cell wall growth to regions of negative cell wall curvature.</text>
</comment>
<dbReference type="SUPFAM" id="SSF53067">
    <property type="entry name" value="Actin-like ATPase domain"/>
    <property type="match status" value="2"/>
</dbReference>
<feature type="binding site" evidence="6">
    <location>
        <begin position="300"/>
        <end position="303"/>
    </location>
    <ligand>
        <name>ATP</name>
        <dbReference type="ChEBI" id="CHEBI:30616"/>
    </ligand>
</feature>
<dbReference type="GO" id="GO:0005737">
    <property type="term" value="C:cytoplasm"/>
    <property type="evidence" value="ECO:0007669"/>
    <property type="project" value="UniProtKB-SubCell"/>
</dbReference>
<evidence type="ECO:0000256" key="3">
    <source>
        <dbReference type="ARBA" id="ARBA00022840"/>
    </source>
</evidence>
<proteinExistence type="inferred from homology"/>
<comment type="similarity">
    <text evidence="5 6">Belongs to the FtsA/MreB family.</text>
</comment>
<comment type="caution">
    <text evidence="6">Lacks conserved residue(s) required for the propagation of feature annotation.</text>
</comment>
<evidence type="ECO:0000313" key="8">
    <source>
        <dbReference type="Proteomes" id="UP000035963"/>
    </source>
</evidence>
<evidence type="ECO:0000313" key="7">
    <source>
        <dbReference type="EMBL" id="KLU23324.1"/>
    </source>
</evidence>
<organism evidence="7 8">
    <name type="scientific">Caballeronia mineralivorans PML1(12)</name>
    <dbReference type="NCBI Taxonomy" id="908627"/>
    <lineage>
        <taxon>Bacteria</taxon>
        <taxon>Pseudomonadati</taxon>
        <taxon>Pseudomonadota</taxon>
        <taxon>Betaproteobacteria</taxon>
        <taxon>Burkholderiales</taxon>
        <taxon>Burkholderiaceae</taxon>
        <taxon>Caballeronia</taxon>
    </lineage>
</organism>
<keyword evidence="8" id="KW-1185">Reference proteome</keyword>
<dbReference type="InterPro" id="IPR043129">
    <property type="entry name" value="ATPase_NBD"/>
</dbReference>
<dbReference type="PATRIC" id="fig|908627.4.peg.5805"/>
<sequence>MSNIARLLRLFPAELALDVGTANTRIYVRGSGLVLDEASVICVHQPDPLVAGARPTQSVGAKAKEMLERLPRHIEAICPIRGGVISHFGASQEMIRHFFGLAHQGRRLSAAPRITITVPSGATPVERRAFREAVHGAGASRVSLLARPIAAALGAGLAISDAIGCMVVDVGAGTTEIGVIALGNVVHCLSARVGGNTFDEAIINYVRRTHGLLIGEHTAQRVKMTIGGAMPRETECHVKITGRNLSEGVPRTSLLSSHEVLEALTDPLAKIVSLLKKALESTPPELASDIADRGLILTGGGALLHDLDRRLREETGLPVVLADAPMTCVVRGTGMAMETLATHFFE</sequence>
<dbReference type="InterPro" id="IPR056546">
    <property type="entry name" value="MreB_MamK-like"/>
</dbReference>
<dbReference type="AlphaFoldDB" id="A0A0J1CRN5"/>
<reference evidence="7 8" key="1">
    <citation type="journal article" date="2015" name="Genome Announc.">
        <title>Draft Genome Sequence of Burkholderia sp. Strain PML1(12), an Ectomycorrhizosphere-Inhabiting Bacterium with Effective Mineral-Weathering Ability.</title>
        <authorList>
            <person name="Uroz S."/>
            <person name="Oger P."/>
        </authorList>
    </citation>
    <scope>NUCLEOTIDE SEQUENCE [LARGE SCALE GENOMIC DNA]</scope>
    <source>
        <strain evidence="8">PML1(12)</strain>
    </source>
</reference>
<feature type="binding site" evidence="6">
    <location>
        <begin position="21"/>
        <end position="23"/>
    </location>
    <ligand>
        <name>ATP</name>
        <dbReference type="ChEBI" id="CHEBI:30616"/>
    </ligand>
</feature>
<dbReference type="GO" id="GO:0005524">
    <property type="term" value="F:ATP binding"/>
    <property type="evidence" value="ECO:0007669"/>
    <property type="project" value="UniProtKB-KW"/>
</dbReference>
<evidence type="ECO:0000256" key="2">
    <source>
        <dbReference type="ARBA" id="ARBA00022741"/>
    </source>
</evidence>
<keyword evidence="4 6" id="KW-0133">Cell shape</keyword>
<keyword evidence="3 6" id="KW-0067">ATP-binding</keyword>
<dbReference type="Proteomes" id="UP000035963">
    <property type="component" value="Unassembled WGS sequence"/>
</dbReference>
<dbReference type="PANTHER" id="PTHR42749:SF1">
    <property type="entry name" value="CELL SHAPE-DETERMINING PROTEIN MREB"/>
    <property type="match status" value="1"/>
</dbReference>
<evidence type="ECO:0000256" key="6">
    <source>
        <dbReference type="HAMAP-Rule" id="MF_02207"/>
    </source>
</evidence>
<gene>
    <name evidence="6" type="primary">mreB</name>
    <name evidence="7" type="ORF">EOS_26040</name>
</gene>
<evidence type="ECO:0000256" key="1">
    <source>
        <dbReference type="ARBA" id="ARBA00022490"/>
    </source>
</evidence>
<accession>A0A0J1CRN5</accession>